<dbReference type="Proteomes" id="UP000297564">
    <property type="component" value="Unassembled WGS sequence"/>
</dbReference>
<name>A0A4Z0BHM9_9BURK</name>
<dbReference type="Pfam" id="PF08242">
    <property type="entry name" value="Methyltransf_12"/>
    <property type="match status" value="1"/>
</dbReference>
<comment type="caution">
    <text evidence="3">The sequence shown here is derived from an EMBL/GenBank/DDBJ whole genome shotgun (WGS) entry which is preliminary data.</text>
</comment>
<keyword evidence="3" id="KW-0489">Methyltransferase</keyword>
<dbReference type="EMBL" id="SMLL01000006">
    <property type="protein sequence ID" value="TFY97777.1"/>
    <property type="molecule type" value="Genomic_DNA"/>
</dbReference>
<proteinExistence type="predicted"/>
<dbReference type="OrthoDB" id="323463at2"/>
<protein>
    <submittedName>
        <fullName evidence="3">Methyltransferase domain-containing protein</fullName>
    </submittedName>
</protein>
<keyword evidence="4" id="KW-1185">Reference proteome</keyword>
<evidence type="ECO:0000259" key="1">
    <source>
        <dbReference type="Pfam" id="PF08242"/>
    </source>
</evidence>
<dbReference type="GO" id="GO:0032259">
    <property type="term" value="P:methylation"/>
    <property type="evidence" value="ECO:0007669"/>
    <property type="project" value="UniProtKB-KW"/>
</dbReference>
<feature type="domain" description="Methyltransferase type 12" evidence="1">
    <location>
        <begin position="107"/>
        <end position="203"/>
    </location>
</feature>
<keyword evidence="3" id="KW-0808">Transferase</keyword>
<dbReference type="AlphaFoldDB" id="A0A4Z0BHM9"/>
<reference evidence="3 4" key="1">
    <citation type="submission" date="2019-03" db="EMBL/GenBank/DDBJ databases">
        <title>Ramlibacter rhizophilus CCTCC AB2015357, whole genome shotgun sequence.</title>
        <authorList>
            <person name="Zhang X."/>
            <person name="Feng G."/>
            <person name="Zhu H."/>
        </authorList>
    </citation>
    <scope>NUCLEOTIDE SEQUENCE [LARGE SCALE GENOMIC DNA]</scope>
    <source>
        <strain evidence="3 4">CCTCC AB2015357</strain>
    </source>
</reference>
<dbReference type="InterPro" id="IPR029063">
    <property type="entry name" value="SAM-dependent_MTases_sf"/>
</dbReference>
<sequence>MRPAACARSRRRWTRPRVRSTPGCAKRATPPLRLDAACAAELAAHNPTHPLVFKVIGMADHWSSGYVADMTYSYGYYHELSPPFIRFFLLMNGLANASGSGPYTYCELGFGQGVSCNLHAAANPRGRFFGTDFNPEHAVFAQSLAAEARLEASWWARSFEDMLDAELPPLDFVVLHGVWSWIDNAARHAVVEFLRRHLKVGGAVFISYNVLPGWSAEKPLRDLLWMHTDLASGPAEPTAGKIREALQFAERLRQGKAAFFERNGPAAQMLDDMLRDDLHVVAHEYFNRSWHLTYFPELAQALDGAGLSFACSLHRSDLTGEVFHRAQSFQLSQLPLVLRQAAHDFILNRRFRRDVFVRGPDRLPRSARDEQLLRVGLVLLRPAASISAVQQTPYGSVTLDATITQRAVKALEAAGGPLRIGELIERADMHSSPRERVFETLAALVAQSQLAPVFDEDRAAAEGARAAAMNRAIAARAQHDDTLRYLCSPLTGQAVDASRLDRQLWLAWQDGARTRQALREAVVQGQAVDLPEGGLDAHIAQFLDVTAPQWQGLAILEA</sequence>
<dbReference type="Gene3D" id="3.40.50.150">
    <property type="entry name" value="Vaccinia Virus protein VP39"/>
    <property type="match status" value="1"/>
</dbReference>
<dbReference type="Pfam" id="PF10119">
    <property type="entry name" value="MethyTransf_Reg"/>
    <property type="match status" value="1"/>
</dbReference>
<evidence type="ECO:0000313" key="4">
    <source>
        <dbReference type="Proteomes" id="UP000297564"/>
    </source>
</evidence>
<gene>
    <name evidence="3" type="ORF">EZ242_15010</name>
</gene>
<dbReference type="InterPro" id="IPR013217">
    <property type="entry name" value="Methyltransf_12"/>
</dbReference>
<dbReference type="InterPro" id="IPR018773">
    <property type="entry name" value="MeTrfase_reg_dom_prd"/>
</dbReference>
<dbReference type="SUPFAM" id="SSF53335">
    <property type="entry name" value="S-adenosyl-L-methionine-dependent methyltransferases"/>
    <property type="match status" value="1"/>
</dbReference>
<evidence type="ECO:0000313" key="3">
    <source>
        <dbReference type="EMBL" id="TFY97777.1"/>
    </source>
</evidence>
<dbReference type="CDD" id="cd02440">
    <property type="entry name" value="AdoMet_MTases"/>
    <property type="match status" value="1"/>
</dbReference>
<organism evidence="3 4">
    <name type="scientific">Ramlibacter rhizophilus</name>
    <dbReference type="NCBI Taxonomy" id="1781167"/>
    <lineage>
        <taxon>Bacteria</taxon>
        <taxon>Pseudomonadati</taxon>
        <taxon>Pseudomonadota</taxon>
        <taxon>Betaproteobacteria</taxon>
        <taxon>Burkholderiales</taxon>
        <taxon>Comamonadaceae</taxon>
        <taxon>Ramlibacter</taxon>
    </lineage>
</organism>
<evidence type="ECO:0000259" key="2">
    <source>
        <dbReference type="Pfam" id="PF10119"/>
    </source>
</evidence>
<feature type="domain" description="Methyltransferase regulatory" evidence="2">
    <location>
        <begin position="279"/>
        <end position="358"/>
    </location>
</feature>
<dbReference type="GO" id="GO:0008168">
    <property type="term" value="F:methyltransferase activity"/>
    <property type="evidence" value="ECO:0007669"/>
    <property type="project" value="UniProtKB-KW"/>
</dbReference>
<accession>A0A4Z0BHM9</accession>